<dbReference type="Gene3D" id="1.20.1270.60">
    <property type="entry name" value="Arfaptin homology (AH) domain/BAR domain"/>
    <property type="match status" value="1"/>
</dbReference>
<sequence length="71" mass="8280">MRTVQQRGQTDLANALHRNLVLNHVVLAEINYFQNEKVNDLNNYLKALVDEQIQFYENIVSELRTSSATFK</sequence>
<reference evidence="3" key="1">
    <citation type="submission" date="2021-02" db="EMBL/GenBank/DDBJ databases">
        <authorList>
            <person name="Nowell W R."/>
        </authorList>
    </citation>
    <scope>NUCLEOTIDE SEQUENCE</scope>
</reference>
<evidence type="ECO:0000313" key="4">
    <source>
        <dbReference type="Proteomes" id="UP000663845"/>
    </source>
</evidence>
<dbReference type="Proteomes" id="UP000663845">
    <property type="component" value="Unassembled WGS sequence"/>
</dbReference>
<comment type="caution">
    <text evidence="3">The sequence shown here is derived from an EMBL/GenBank/DDBJ whole genome shotgun (WGS) entry which is preliminary data.</text>
</comment>
<organism evidence="3 4">
    <name type="scientific">Adineta steineri</name>
    <dbReference type="NCBI Taxonomy" id="433720"/>
    <lineage>
        <taxon>Eukaryota</taxon>
        <taxon>Metazoa</taxon>
        <taxon>Spiralia</taxon>
        <taxon>Gnathifera</taxon>
        <taxon>Rotifera</taxon>
        <taxon>Eurotatoria</taxon>
        <taxon>Bdelloidea</taxon>
        <taxon>Adinetida</taxon>
        <taxon>Adinetidae</taxon>
        <taxon>Adineta</taxon>
    </lineage>
</organism>
<accession>A0A814FG09</accession>
<dbReference type="EMBL" id="CAJNON010000083">
    <property type="protein sequence ID" value="CAF0936610.1"/>
    <property type="molecule type" value="Genomic_DNA"/>
</dbReference>
<name>A0A814FG09_9BILA</name>
<dbReference type="EMBL" id="CAJNOG010000125">
    <property type="protein sequence ID" value="CAF0979498.1"/>
    <property type="molecule type" value="Genomic_DNA"/>
</dbReference>
<dbReference type="InterPro" id="IPR019497">
    <property type="entry name" value="Sorting_nexin_WASP-bd-dom"/>
</dbReference>
<dbReference type="AlphaFoldDB" id="A0A814FG09"/>
<evidence type="ECO:0000313" key="2">
    <source>
        <dbReference type="EMBL" id="CAF0936610.1"/>
    </source>
</evidence>
<evidence type="ECO:0000313" key="3">
    <source>
        <dbReference type="EMBL" id="CAF0979498.1"/>
    </source>
</evidence>
<dbReference type="InterPro" id="IPR027267">
    <property type="entry name" value="AH/BAR_dom_sf"/>
</dbReference>
<proteinExistence type="predicted"/>
<dbReference type="Pfam" id="PF10456">
    <property type="entry name" value="BAR_3_WASP_bdg"/>
    <property type="match status" value="1"/>
</dbReference>
<dbReference type="OrthoDB" id="10254720at2759"/>
<gene>
    <name evidence="3" type="ORF">JYZ213_LOCUS14845</name>
    <name evidence="2" type="ORF">VCS650_LOCUS11245</name>
</gene>
<protein>
    <recommendedName>
        <fullName evidence="1">Sorting nexin protein WASP-binding domain-containing protein</fullName>
    </recommendedName>
</protein>
<dbReference type="Proteomes" id="UP000663891">
    <property type="component" value="Unassembled WGS sequence"/>
</dbReference>
<evidence type="ECO:0000259" key="1">
    <source>
        <dbReference type="Pfam" id="PF10456"/>
    </source>
</evidence>
<feature type="domain" description="Sorting nexin protein WASP-binding" evidence="1">
    <location>
        <begin position="16"/>
        <end position="70"/>
    </location>
</feature>